<dbReference type="RefSeq" id="WP_249309919.1">
    <property type="nucleotide sequence ID" value="NZ_JACRSZ010000022.1"/>
</dbReference>
<evidence type="ECO:0000313" key="2">
    <source>
        <dbReference type="Proteomes" id="UP000657421"/>
    </source>
</evidence>
<reference evidence="1 2" key="1">
    <citation type="submission" date="2020-08" db="EMBL/GenBank/DDBJ databases">
        <title>Genome public.</title>
        <authorList>
            <person name="Liu C."/>
            <person name="Sun Q."/>
        </authorList>
    </citation>
    <scope>NUCLEOTIDE SEQUENCE [LARGE SCALE GENOMIC DNA]</scope>
    <source>
        <strain evidence="1 2">NSJ-46</strain>
    </source>
</reference>
<comment type="caution">
    <text evidence="1">The sequence shown here is derived from an EMBL/GenBank/DDBJ whole genome shotgun (WGS) entry which is preliminary data.</text>
</comment>
<gene>
    <name evidence="1" type="ORF">H8716_15505</name>
</gene>
<accession>A0ABR7NDI9</accession>
<dbReference type="EMBL" id="JACRSZ010000022">
    <property type="protein sequence ID" value="MBC8574458.1"/>
    <property type="molecule type" value="Genomic_DNA"/>
</dbReference>
<evidence type="ECO:0000313" key="1">
    <source>
        <dbReference type="EMBL" id="MBC8574458.1"/>
    </source>
</evidence>
<organism evidence="1 2">
    <name type="scientific">Jingyaoa shaoxingensis</name>
    <dbReference type="NCBI Taxonomy" id="2763671"/>
    <lineage>
        <taxon>Bacteria</taxon>
        <taxon>Bacillati</taxon>
        <taxon>Bacillota</taxon>
        <taxon>Clostridia</taxon>
        <taxon>Lachnospirales</taxon>
        <taxon>Lachnospiraceae</taxon>
        <taxon>Jingyaoa</taxon>
    </lineage>
</organism>
<proteinExistence type="predicted"/>
<protein>
    <submittedName>
        <fullName evidence="1">Uncharacterized protein</fullName>
    </submittedName>
</protein>
<name>A0ABR7NDI9_9FIRM</name>
<dbReference type="Proteomes" id="UP000657421">
    <property type="component" value="Unassembled WGS sequence"/>
</dbReference>
<sequence length="134" mass="15890">MYERNVKADYLDTAPMINSVKEYWEHKQVAEYLEELIKYRELEAQERLVKLPCKIGEKVYIPRCIEECKYDFECPFEDIGEWSKCTNDEPCENAYKVYKIIEPAFELKMLANIGTRIFLTREEAGAKLNEMKGE</sequence>
<keyword evidence="2" id="KW-1185">Reference proteome</keyword>